<comment type="caution">
    <text evidence="2">The sequence shown here is derived from an EMBL/GenBank/DDBJ whole genome shotgun (WGS) entry which is preliminary data.</text>
</comment>
<accession>A0ABW9QR92</accession>
<keyword evidence="3" id="KW-1185">Reference proteome</keyword>
<keyword evidence="1" id="KW-0812">Transmembrane</keyword>
<keyword evidence="1" id="KW-0472">Membrane</keyword>
<evidence type="ECO:0000313" key="2">
    <source>
        <dbReference type="EMBL" id="MST31971.1"/>
    </source>
</evidence>
<gene>
    <name evidence="2" type="ORF">GHK86_04425</name>
</gene>
<evidence type="ECO:0000256" key="1">
    <source>
        <dbReference type="SAM" id="Phobius"/>
    </source>
</evidence>
<feature type="transmembrane region" description="Helical" evidence="1">
    <location>
        <begin position="6"/>
        <end position="25"/>
    </location>
</feature>
<name>A0ABW9QR92_9ACTN</name>
<protein>
    <recommendedName>
        <fullName evidence="4">Cbb3-type cytochrome oxidase assembly protein CcoS</fullName>
    </recommendedName>
</protein>
<evidence type="ECO:0000313" key="3">
    <source>
        <dbReference type="Proteomes" id="UP000437736"/>
    </source>
</evidence>
<dbReference type="EMBL" id="WJHE01000185">
    <property type="protein sequence ID" value="MST31971.1"/>
    <property type="molecule type" value="Genomic_DNA"/>
</dbReference>
<organism evidence="2 3">
    <name type="scientific">Acidiferrimicrobium australe</name>
    <dbReference type="NCBI Taxonomy" id="2664430"/>
    <lineage>
        <taxon>Bacteria</taxon>
        <taxon>Bacillati</taxon>
        <taxon>Actinomycetota</taxon>
        <taxon>Acidimicrobiia</taxon>
        <taxon>Acidimicrobiales</taxon>
        <taxon>Acidimicrobiaceae</taxon>
        <taxon>Acidiferrimicrobium</taxon>
    </lineage>
</organism>
<proteinExistence type="predicted"/>
<sequence length="76" mass="8578">MLVFDLIAGLFVAAVVLAILIIGIAQSDRYQDELEAQRHRRAVTPARLEHAELEQADRTFVRLHHPDQAHEQPKAA</sequence>
<dbReference type="Proteomes" id="UP000437736">
    <property type="component" value="Unassembled WGS sequence"/>
</dbReference>
<keyword evidence="1" id="KW-1133">Transmembrane helix</keyword>
<reference evidence="2 3" key="1">
    <citation type="submission" date="2019-11" db="EMBL/GenBank/DDBJ databases">
        <title>Acidiferrimicrobium australis gen. nov., sp. nov., an acidophilic and obligately heterotrophic, member of the Actinobacteria that catalyses dissimilatory oxido- reduction of iron isolated from metal-rich acidic water in Chile.</title>
        <authorList>
            <person name="Gonzalez D."/>
            <person name="Huber K."/>
            <person name="Hedrich S."/>
            <person name="Rojas-Villalobos C."/>
            <person name="Quatrini R."/>
            <person name="Dinamarca M.A."/>
            <person name="Schwarz A."/>
            <person name="Canales C."/>
            <person name="Nancucheo I."/>
        </authorList>
    </citation>
    <scope>NUCLEOTIDE SEQUENCE [LARGE SCALE GENOMIC DNA]</scope>
    <source>
        <strain evidence="2 3">USS-CCA1</strain>
    </source>
</reference>
<evidence type="ECO:0008006" key="4">
    <source>
        <dbReference type="Google" id="ProtNLM"/>
    </source>
</evidence>